<organism evidence="2 3">
    <name type="scientific">Anaeromicropila herbilytica</name>
    <dbReference type="NCBI Taxonomy" id="2785025"/>
    <lineage>
        <taxon>Bacteria</taxon>
        <taxon>Bacillati</taxon>
        <taxon>Bacillota</taxon>
        <taxon>Clostridia</taxon>
        <taxon>Lachnospirales</taxon>
        <taxon>Lachnospiraceae</taxon>
        <taxon>Anaeromicropila</taxon>
    </lineage>
</organism>
<dbReference type="Proteomes" id="UP000595897">
    <property type="component" value="Chromosome"/>
</dbReference>
<accession>A0A7R7EMN4</accession>
<dbReference type="EMBL" id="AP024169">
    <property type="protein sequence ID" value="BCN31588.1"/>
    <property type="molecule type" value="Genomic_DNA"/>
</dbReference>
<protein>
    <recommendedName>
        <fullName evidence="1">Putative regulatory protein bsdtb5_28830</fullName>
    </recommendedName>
</protein>
<comment type="similarity">
    <text evidence="1">Belongs to the RemA family.</text>
</comment>
<dbReference type="InterPro" id="IPR007169">
    <property type="entry name" value="RemA-like"/>
</dbReference>
<name>A0A7R7EMN4_9FIRM</name>
<keyword evidence="3" id="KW-1185">Reference proteome</keyword>
<sequence length="94" mass="10273">MNRLINIGFGNIVNSEKIIAIISPEAAPIKRMVQNAKDNGMAIDGTCGRRTRAVIVTDSGHLVLSALLPETIANRFNKEGIDVKLDNLKDEENE</sequence>
<evidence type="ECO:0000313" key="3">
    <source>
        <dbReference type="Proteomes" id="UP000595897"/>
    </source>
</evidence>
<dbReference type="AlphaFoldDB" id="A0A7R7EMN4"/>
<evidence type="ECO:0000256" key="1">
    <source>
        <dbReference type="HAMAP-Rule" id="MF_01503"/>
    </source>
</evidence>
<dbReference type="RefSeq" id="WP_271712699.1">
    <property type="nucleotide sequence ID" value="NZ_AP024169.1"/>
</dbReference>
<dbReference type="NCBIfam" id="NF003315">
    <property type="entry name" value="PRK04323.1"/>
    <property type="match status" value="1"/>
</dbReference>
<dbReference type="HAMAP" id="MF_01503">
    <property type="entry name" value="RemA"/>
    <property type="match status" value="1"/>
</dbReference>
<reference evidence="2 3" key="1">
    <citation type="submission" date="2020-11" db="EMBL/GenBank/DDBJ databases">
        <title>Draft genome sequencing of a Lachnospiraceae strain isolated from anoxic soil subjected to BSD treatment.</title>
        <authorList>
            <person name="Uek A."/>
            <person name="Tonouchi A."/>
        </authorList>
    </citation>
    <scope>NUCLEOTIDE SEQUENCE [LARGE SCALE GENOMIC DNA]</scope>
    <source>
        <strain evidence="2 3">TB5</strain>
    </source>
</reference>
<gene>
    <name evidence="2" type="ORF">bsdtb5_28830</name>
</gene>
<evidence type="ECO:0000313" key="2">
    <source>
        <dbReference type="EMBL" id="BCN31588.1"/>
    </source>
</evidence>
<dbReference type="Pfam" id="PF04025">
    <property type="entry name" value="RemA-like"/>
    <property type="match status" value="1"/>
</dbReference>
<dbReference type="PANTHER" id="PTHR38449:SF1">
    <property type="entry name" value="REGULATORY PROTEIN SSL2874-RELATED"/>
    <property type="match status" value="1"/>
</dbReference>
<proteinExistence type="inferred from homology"/>
<dbReference type="KEGG" id="ahb:bsdtb5_28830"/>
<dbReference type="PANTHER" id="PTHR38449">
    <property type="entry name" value="REGULATORY PROTEIN TM_1690-RELATED"/>
    <property type="match status" value="1"/>
</dbReference>